<dbReference type="Pfam" id="PF07687">
    <property type="entry name" value="M20_dimer"/>
    <property type="match status" value="1"/>
</dbReference>
<sequence>MYKGDNVMNTLQDLIKKYAAQYKEQVIAWRRHIHSHPELSGQEKETSLFIQKTLGELGIPFVNDVSDYAVIGEIQGAHTGPVIALRADIDALPIHEETGLPFASQNEGVMHACGHDGHISILLGAAAVLQSIKDELHGTVKLVFQPSEEEALFPGAQGIVDSGILDDVDEIFGLHVWPQLPVGTVGLKKGHLMAASDHFLVHIHGKSTHGAEPHNGIDAIVAAANWIVNVESMVARETNPMENLVCTIGVINGGDRYNVGCGDVYLEGTCRTYEPAKRDYIERRLGESLQALDMMYKTKSTLDYKRGHGATTNDPDAIDYATSIVEKYLGKDAVVHPEHPSMAAEDFSAYLHKIKGAFLWLGTGFEGNPALHNAEFTIDEKILESGITMMAALAAEYLQPKE</sequence>
<dbReference type="SUPFAM" id="SSF53187">
    <property type="entry name" value="Zn-dependent exopeptidases"/>
    <property type="match status" value="1"/>
</dbReference>
<feature type="binding site" evidence="2">
    <location>
        <position position="115"/>
    </location>
    <ligand>
        <name>Mn(2+)</name>
        <dbReference type="ChEBI" id="CHEBI:29035"/>
        <label>2</label>
    </ligand>
</feature>
<dbReference type="GO" id="GO:0019877">
    <property type="term" value="P:diaminopimelate biosynthetic process"/>
    <property type="evidence" value="ECO:0007669"/>
    <property type="project" value="UniProtKB-ARBA"/>
</dbReference>
<dbReference type="STRING" id="39777.B7L28_06615"/>
<feature type="binding site" evidence="2">
    <location>
        <position position="175"/>
    </location>
    <ligand>
        <name>Mn(2+)</name>
        <dbReference type="ChEBI" id="CHEBI:29035"/>
        <label>2</label>
    </ligand>
</feature>
<keyword evidence="1 4" id="KW-0378">Hydrolase</keyword>
<dbReference type="Proteomes" id="UP000070226">
    <property type="component" value="Unassembled WGS sequence"/>
</dbReference>
<dbReference type="EMBL" id="LRQT01000095">
    <property type="protein sequence ID" value="KXA62352.1"/>
    <property type="molecule type" value="Genomic_DNA"/>
</dbReference>
<feature type="binding site" evidence="2">
    <location>
        <position position="113"/>
    </location>
    <ligand>
        <name>Mn(2+)</name>
        <dbReference type="ChEBI" id="CHEBI:29035"/>
        <label>2</label>
    </ligand>
</feature>
<dbReference type="PANTHER" id="PTHR11014">
    <property type="entry name" value="PEPTIDASE M20 FAMILY MEMBER"/>
    <property type="match status" value="1"/>
</dbReference>
<evidence type="ECO:0000256" key="2">
    <source>
        <dbReference type="PIRSR" id="PIRSR005962-1"/>
    </source>
</evidence>
<organism evidence="4">
    <name type="scientific">Veillonella atypica</name>
    <dbReference type="NCBI Taxonomy" id="39777"/>
    <lineage>
        <taxon>Bacteria</taxon>
        <taxon>Bacillati</taxon>
        <taxon>Bacillota</taxon>
        <taxon>Negativicutes</taxon>
        <taxon>Veillonellales</taxon>
        <taxon>Veillonellaceae</taxon>
        <taxon>Veillonella</taxon>
    </lineage>
</organism>
<comment type="cofactor">
    <cofactor evidence="2">
        <name>Mn(2+)</name>
        <dbReference type="ChEBI" id="CHEBI:29035"/>
    </cofactor>
    <text evidence="2">The Mn(2+) ion enhances activity.</text>
</comment>
<accession>A0A133S1V5</accession>
<dbReference type="InterPro" id="IPR011650">
    <property type="entry name" value="Peptidase_M20_dimer"/>
</dbReference>
<comment type="caution">
    <text evidence="4">The sequence shown here is derived from an EMBL/GenBank/DDBJ whole genome shotgun (WGS) entry which is preliminary data.</text>
</comment>
<dbReference type="InterPro" id="IPR002933">
    <property type="entry name" value="Peptidase_M20"/>
</dbReference>
<keyword evidence="2" id="KW-0464">Manganese</keyword>
<dbReference type="GO" id="GO:0046872">
    <property type="term" value="F:metal ion binding"/>
    <property type="evidence" value="ECO:0007669"/>
    <property type="project" value="UniProtKB-KW"/>
</dbReference>
<dbReference type="Pfam" id="PF01546">
    <property type="entry name" value="Peptidase_M20"/>
    <property type="match status" value="1"/>
</dbReference>
<dbReference type="CDD" id="cd03886">
    <property type="entry name" value="M20_Acy1"/>
    <property type="match status" value="1"/>
</dbReference>
<protein>
    <submittedName>
        <fullName evidence="4">Amidohydrolase</fullName>
    </submittedName>
</protein>
<dbReference type="PATRIC" id="fig|39777.7.peg.1636"/>
<feature type="binding site" evidence="2">
    <location>
        <position position="149"/>
    </location>
    <ligand>
        <name>Mn(2+)</name>
        <dbReference type="ChEBI" id="CHEBI:29035"/>
        <label>2</label>
    </ligand>
</feature>
<gene>
    <name evidence="4" type="ORF">HMPREF3233_01671</name>
</gene>
<keyword evidence="2" id="KW-0479">Metal-binding</keyword>
<dbReference type="Gene3D" id="3.30.70.360">
    <property type="match status" value="1"/>
</dbReference>
<dbReference type="Gene3D" id="3.40.630.10">
    <property type="entry name" value="Zn peptidases"/>
    <property type="match status" value="1"/>
</dbReference>
<proteinExistence type="predicted"/>
<dbReference type="PANTHER" id="PTHR11014:SF63">
    <property type="entry name" value="METALLOPEPTIDASE, PUTATIVE (AFU_ORTHOLOGUE AFUA_6G09600)-RELATED"/>
    <property type="match status" value="1"/>
</dbReference>
<feature type="binding site" evidence="2">
    <location>
        <position position="372"/>
    </location>
    <ligand>
        <name>Mn(2+)</name>
        <dbReference type="ChEBI" id="CHEBI:29035"/>
        <label>2</label>
    </ligand>
</feature>
<evidence type="ECO:0000313" key="4">
    <source>
        <dbReference type="EMBL" id="KXA62352.1"/>
    </source>
</evidence>
<evidence type="ECO:0000313" key="5">
    <source>
        <dbReference type="Proteomes" id="UP000070226"/>
    </source>
</evidence>
<dbReference type="InterPro" id="IPR017439">
    <property type="entry name" value="Amidohydrolase"/>
</dbReference>
<dbReference type="AlphaFoldDB" id="A0A133S1V5"/>
<dbReference type="GO" id="GO:0050118">
    <property type="term" value="F:N-acetyldiaminopimelate deacetylase activity"/>
    <property type="evidence" value="ECO:0007669"/>
    <property type="project" value="UniProtKB-ARBA"/>
</dbReference>
<evidence type="ECO:0000256" key="1">
    <source>
        <dbReference type="ARBA" id="ARBA00022801"/>
    </source>
</evidence>
<dbReference type="FunFam" id="3.30.70.360:FF:000001">
    <property type="entry name" value="N-acetyldiaminopimelate deacetylase"/>
    <property type="match status" value="1"/>
</dbReference>
<feature type="domain" description="Peptidase M20 dimerisation" evidence="3">
    <location>
        <begin position="199"/>
        <end position="287"/>
    </location>
</feature>
<reference evidence="4 5" key="1">
    <citation type="submission" date="2016-01" db="EMBL/GenBank/DDBJ databases">
        <authorList>
            <person name="Oliw E.H."/>
        </authorList>
    </citation>
    <scope>NUCLEOTIDE SEQUENCE [LARGE SCALE GENOMIC DNA]</scope>
    <source>
        <strain evidence="4 5">CMW7756B</strain>
    </source>
</reference>
<name>A0A133S1V5_9FIRM</name>
<dbReference type="InterPro" id="IPR036264">
    <property type="entry name" value="Bact_exopeptidase_dim_dom"/>
</dbReference>
<dbReference type="NCBIfam" id="TIGR01891">
    <property type="entry name" value="amidohydrolases"/>
    <property type="match status" value="1"/>
</dbReference>
<evidence type="ECO:0000259" key="3">
    <source>
        <dbReference type="Pfam" id="PF07687"/>
    </source>
</evidence>
<dbReference type="SUPFAM" id="SSF55031">
    <property type="entry name" value="Bacterial exopeptidase dimerisation domain"/>
    <property type="match status" value="1"/>
</dbReference>
<dbReference type="PIRSF" id="PIRSF005962">
    <property type="entry name" value="Pept_M20D_amidohydro"/>
    <property type="match status" value="1"/>
</dbReference>